<feature type="transmembrane region" description="Helical" evidence="1">
    <location>
        <begin position="249"/>
        <end position="273"/>
    </location>
</feature>
<feature type="transmembrane region" description="Helical" evidence="1">
    <location>
        <begin position="125"/>
        <end position="146"/>
    </location>
</feature>
<evidence type="ECO:0008006" key="4">
    <source>
        <dbReference type="Google" id="ProtNLM"/>
    </source>
</evidence>
<evidence type="ECO:0000256" key="1">
    <source>
        <dbReference type="SAM" id="Phobius"/>
    </source>
</evidence>
<keyword evidence="3" id="KW-1185">Reference proteome</keyword>
<keyword evidence="1" id="KW-1133">Transmembrane helix</keyword>
<feature type="transmembrane region" description="Helical" evidence="1">
    <location>
        <begin position="206"/>
        <end position="229"/>
    </location>
</feature>
<feature type="transmembrane region" description="Helical" evidence="1">
    <location>
        <begin position="97"/>
        <end position="118"/>
    </location>
</feature>
<evidence type="ECO:0000313" key="2">
    <source>
        <dbReference type="EMBL" id="TWI80957.1"/>
    </source>
</evidence>
<comment type="caution">
    <text evidence="2">The sequence shown here is derived from an EMBL/GenBank/DDBJ whole genome shotgun (WGS) entry which is preliminary data.</text>
</comment>
<gene>
    <name evidence="2" type="ORF">LX66_5562</name>
</gene>
<feature type="transmembrane region" description="Helical" evidence="1">
    <location>
        <begin position="29"/>
        <end position="53"/>
    </location>
</feature>
<keyword evidence="1" id="KW-0812">Transmembrane</keyword>
<name>A0A562SI41_CHIJA</name>
<dbReference type="Pfam" id="PF18943">
    <property type="entry name" value="DUF5690"/>
    <property type="match status" value="1"/>
</dbReference>
<feature type="transmembrane region" description="Helical" evidence="1">
    <location>
        <begin position="285"/>
        <end position="302"/>
    </location>
</feature>
<feature type="transmembrane region" description="Helical" evidence="1">
    <location>
        <begin position="158"/>
        <end position="179"/>
    </location>
</feature>
<evidence type="ECO:0000313" key="3">
    <source>
        <dbReference type="Proteomes" id="UP000316778"/>
    </source>
</evidence>
<protein>
    <recommendedName>
        <fullName evidence="4">MFS transporter</fullName>
    </recommendedName>
</protein>
<dbReference type="InterPro" id="IPR043745">
    <property type="entry name" value="DUF5690"/>
</dbReference>
<feature type="transmembrane region" description="Helical" evidence="1">
    <location>
        <begin position="73"/>
        <end position="91"/>
    </location>
</feature>
<dbReference type="EMBL" id="VLLG01000008">
    <property type="protein sequence ID" value="TWI80957.1"/>
    <property type="molecule type" value="Genomic_DNA"/>
</dbReference>
<accession>A0A562SI41</accession>
<dbReference type="AlphaFoldDB" id="A0A562SI41"/>
<dbReference type="Proteomes" id="UP000316778">
    <property type="component" value="Unassembled WGS sequence"/>
</dbReference>
<feature type="transmembrane region" description="Helical" evidence="1">
    <location>
        <begin position="378"/>
        <end position="401"/>
    </location>
</feature>
<sequence>MVAVLAAIVSFSAYTCIFAFRKAFNVAPYAGHTVFGMDYKIVLVITQVTGYMLSKFYGIRFISEMKRIGRGQLILLLTGIAWIAWLLFALLPAPYNFWCLLINGFPLGMLWGVVFSYVEGRRTTDLISAALAVSFIFASGLAKSTAQWVMDQWEVSQYWMPFVVGCIFMPPLLLFVYLLEKIPPPDALDQQQRMERLPMPAHQRKALLSAFLPGIGALVLIYVLVTILREVRDNFMADMWRESGEVFEAGVFASTETVISIIILVLIAAMILLRNNFRAFMLSQVMMLLGFSITLLITVLYQQQHVSLYTWMLLVGLGLYMVYIPYNSILFDRFIAAFRFAGNVGFLIYLADSFGYLGSVGVLLMKTVLKVEANWLHFYLQLVMITGITGLAGTVTAIVYFTGKHRRLQAGESGRSI</sequence>
<feature type="transmembrane region" description="Helical" evidence="1">
    <location>
        <begin position="338"/>
        <end position="358"/>
    </location>
</feature>
<dbReference type="InterPro" id="IPR036259">
    <property type="entry name" value="MFS_trans_sf"/>
</dbReference>
<keyword evidence="1" id="KW-0472">Membrane</keyword>
<proteinExistence type="predicted"/>
<feature type="transmembrane region" description="Helical" evidence="1">
    <location>
        <begin position="308"/>
        <end position="326"/>
    </location>
</feature>
<organism evidence="2 3">
    <name type="scientific">Chitinophaga japonensis</name>
    <name type="common">Flexibacter japonensis</name>
    <dbReference type="NCBI Taxonomy" id="104662"/>
    <lineage>
        <taxon>Bacteria</taxon>
        <taxon>Pseudomonadati</taxon>
        <taxon>Bacteroidota</taxon>
        <taxon>Chitinophagia</taxon>
        <taxon>Chitinophagales</taxon>
        <taxon>Chitinophagaceae</taxon>
        <taxon>Chitinophaga</taxon>
    </lineage>
</organism>
<dbReference type="SUPFAM" id="SSF103473">
    <property type="entry name" value="MFS general substrate transporter"/>
    <property type="match status" value="1"/>
</dbReference>
<reference evidence="2 3" key="1">
    <citation type="journal article" date="2013" name="Stand. Genomic Sci.">
        <title>Genomic Encyclopedia of Type Strains, Phase I: The one thousand microbial genomes (KMG-I) project.</title>
        <authorList>
            <person name="Kyrpides N.C."/>
            <person name="Woyke T."/>
            <person name="Eisen J.A."/>
            <person name="Garrity G."/>
            <person name="Lilburn T.G."/>
            <person name="Beck B.J."/>
            <person name="Whitman W.B."/>
            <person name="Hugenholtz P."/>
            <person name="Klenk H.P."/>
        </authorList>
    </citation>
    <scope>NUCLEOTIDE SEQUENCE [LARGE SCALE GENOMIC DNA]</scope>
    <source>
        <strain evidence="2 3">DSM 13484</strain>
    </source>
</reference>